<dbReference type="PANTHER" id="PTHR12592:SF0">
    <property type="entry name" value="ATP-DEPENDENT (S)-NAD(P)H-HYDRATE DEHYDRATASE"/>
    <property type="match status" value="1"/>
</dbReference>
<evidence type="ECO:0000256" key="2">
    <source>
        <dbReference type="ARBA" id="ARBA00022840"/>
    </source>
</evidence>
<evidence type="ECO:0000256" key="3">
    <source>
        <dbReference type="ARBA" id="ARBA00022857"/>
    </source>
</evidence>
<comment type="function">
    <text evidence="7">Catalyzes the dehydration of the S-form of NAD(P)HX at the expense of ATP, which is converted to ADP. Together with NAD(P)HX epimerase, which catalyzes the epimerization of the S- and R-forms, the enzyme allows the repair of both epimers of NAD(P)HX, a damaged form of NAD(P)H that is a result of enzymatic or heat-dependent hydration.</text>
</comment>
<evidence type="ECO:0000256" key="7">
    <source>
        <dbReference type="HAMAP-Rule" id="MF_03157"/>
    </source>
</evidence>
<evidence type="ECO:0000313" key="10">
    <source>
        <dbReference type="Proteomes" id="UP000277580"/>
    </source>
</evidence>
<dbReference type="SUPFAM" id="SSF53613">
    <property type="entry name" value="Ribokinase-like"/>
    <property type="match status" value="1"/>
</dbReference>
<keyword evidence="10" id="KW-1185">Reference proteome</keyword>
<comment type="catalytic activity">
    <reaction evidence="7">
        <text>(6S)-NADHX + ATP = ADP + phosphate + NADH + H(+)</text>
        <dbReference type="Rhea" id="RHEA:19017"/>
        <dbReference type="ChEBI" id="CHEBI:15378"/>
        <dbReference type="ChEBI" id="CHEBI:30616"/>
        <dbReference type="ChEBI" id="CHEBI:43474"/>
        <dbReference type="ChEBI" id="CHEBI:57945"/>
        <dbReference type="ChEBI" id="CHEBI:64074"/>
        <dbReference type="ChEBI" id="CHEBI:456216"/>
        <dbReference type="EC" id="4.2.1.93"/>
    </reaction>
</comment>
<comment type="cofactor">
    <cofactor evidence="7">
        <name>Mg(2+)</name>
        <dbReference type="ChEBI" id="CHEBI:18420"/>
    </cofactor>
</comment>
<comment type="similarity">
    <text evidence="7">Belongs to the NnrD/CARKD family.</text>
</comment>
<keyword evidence="9" id="KW-0418">Kinase</keyword>
<evidence type="ECO:0000313" key="9">
    <source>
        <dbReference type="EMBL" id="RPB17722.1"/>
    </source>
</evidence>
<dbReference type="GO" id="GO:0005737">
    <property type="term" value="C:cytoplasm"/>
    <property type="evidence" value="ECO:0007669"/>
    <property type="project" value="UniProtKB-SubCell"/>
</dbReference>
<feature type="domain" description="YjeF C-terminal" evidence="8">
    <location>
        <begin position="1"/>
        <end position="237"/>
    </location>
</feature>
<dbReference type="AlphaFoldDB" id="A0A3N4L8B0"/>
<feature type="binding site" evidence="7">
    <location>
        <position position="41"/>
    </location>
    <ligand>
        <name>(6S)-NADPHX</name>
        <dbReference type="ChEBI" id="CHEBI:64076"/>
    </ligand>
</feature>
<evidence type="ECO:0000256" key="1">
    <source>
        <dbReference type="ARBA" id="ARBA00022741"/>
    </source>
</evidence>
<dbReference type="InterPro" id="IPR017953">
    <property type="entry name" value="Carbohydrate_kinase_pred_CS"/>
</dbReference>
<dbReference type="Gene3D" id="3.40.1190.20">
    <property type="match status" value="1"/>
</dbReference>
<keyword evidence="7" id="KW-0597">Phosphoprotein</keyword>
<dbReference type="EC" id="4.2.1.93" evidence="7"/>
<comment type="subcellular location">
    <subcellularLocation>
        <location evidence="7">Cytoplasm</location>
    </subcellularLocation>
</comment>
<reference evidence="9 10" key="1">
    <citation type="journal article" date="2018" name="Nat. Ecol. Evol.">
        <title>Pezizomycetes genomes reveal the molecular basis of ectomycorrhizal truffle lifestyle.</title>
        <authorList>
            <person name="Murat C."/>
            <person name="Payen T."/>
            <person name="Noel B."/>
            <person name="Kuo A."/>
            <person name="Morin E."/>
            <person name="Chen J."/>
            <person name="Kohler A."/>
            <person name="Krizsan K."/>
            <person name="Balestrini R."/>
            <person name="Da Silva C."/>
            <person name="Montanini B."/>
            <person name="Hainaut M."/>
            <person name="Levati E."/>
            <person name="Barry K.W."/>
            <person name="Belfiori B."/>
            <person name="Cichocki N."/>
            <person name="Clum A."/>
            <person name="Dockter R.B."/>
            <person name="Fauchery L."/>
            <person name="Guy J."/>
            <person name="Iotti M."/>
            <person name="Le Tacon F."/>
            <person name="Lindquist E.A."/>
            <person name="Lipzen A."/>
            <person name="Malagnac F."/>
            <person name="Mello A."/>
            <person name="Molinier V."/>
            <person name="Miyauchi S."/>
            <person name="Poulain J."/>
            <person name="Riccioni C."/>
            <person name="Rubini A."/>
            <person name="Sitrit Y."/>
            <person name="Splivallo R."/>
            <person name="Traeger S."/>
            <person name="Wang M."/>
            <person name="Zifcakova L."/>
            <person name="Wipf D."/>
            <person name="Zambonelli A."/>
            <person name="Paolocci F."/>
            <person name="Nowrousian M."/>
            <person name="Ottonello S."/>
            <person name="Baldrian P."/>
            <person name="Spatafora J.W."/>
            <person name="Henrissat B."/>
            <person name="Nagy L.G."/>
            <person name="Aury J.M."/>
            <person name="Wincker P."/>
            <person name="Grigoriev I.V."/>
            <person name="Bonfante P."/>
            <person name="Martin F.M."/>
        </authorList>
    </citation>
    <scope>NUCLEOTIDE SEQUENCE [LARGE SCALE GENOMIC DNA]</scope>
    <source>
        <strain evidence="9 10">CCBAS932</strain>
    </source>
</reference>
<dbReference type="PROSITE" id="PS51383">
    <property type="entry name" value="YJEF_C_3"/>
    <property type="match status" value="1"/>
</dbReference>
<keyword evidence="4 7" id="KW-0520">NAD</keyword>
<feature type="binding site" evidence="7">
    <location>
        <begin position="94"/>
        <end position="100"/>
    </location>
    <ligand>
        <name>(6S)-NADPHX</name>
        <dbReference type="ChEBI" id="CHEBI:64076"/>
    </ligand>
</feature>
<keyword evidence="7" id="KW-0963">Cytoplasm</keyword>
<dbReference type="STRING" id="1392247.A0A3N4L8B0"/>
<dbReference type="PROSITE" id="PS01049">
    <property type="entry name" value="YJEF_C_1"/>
    <property type="match status" value="1"/>
</dbReference>
<proteinExistence type="inferred from homology"/>
<dbReference type="GO" id="GO:0110051">
    <property type="term" value="P:metabolite repair"/>
    <property type="evidence" value="ECO:0007669"/>
    <property type="project" value="TreeGrafter"/>
</dbReference>
<evidence type="ECO:0000256" key="4">
    <source>
        <dbReference type="ARBA" id="ARBA00023027"/>
    </source>
</evidence>
<keyword evidence="2 7" id="KW-0067">ATP-binding</keyword>
<keyword evidence="9" id="KW-0808">Transferase</keyword>
<feature type="binding site" evidence="7">
    <location>
        <begin position="133"/>
        <end position="137"/>
    </location>
    <ligand>
        <name>ATP</name>
        <dbReference type="ChEBI" id="CHEBI:30616"/>
    </ligand>
</feature>
<comment type="catalytic activity">
    <reaction evidence="6 7">
        <text>(6S)-NADPHX + ATP = ADP + phosphate + NADPH + H(+)</text>
        <dbReference type="Rhea" id="RHEA:32231"/>
        <dbReference type="ChEBI" id="CHEBI:15378"/>
        <dbReference type="ChEBI" id="CHEBI:30616"/>
        <dbReference type="ChEBI" id="CHEBI:43474"/>
        <dbReference type="ChEBI" id="CHEBI:57783"/>
        <dbReference type="ChEBI" id="CHEBI:64076"/>
        <dbReference type="ChEBI" id="CHEBI:456216"/>
        <dbReference type="EC" id="4.2.1.93"/>
    </reaction>
</comment>
<dbReference type="PROSITE" id="PS01050">
    <property type="entry name" value="YJEF_C_2"/>
    <property type="match status" value="1"/>
</dbReference>
<dbReference type="GO" id="GO:0016301">
    <property type="term" value="F:kinase activity"/>
    <property type="evidence" value="ECO:0007669"/>
    <property type="project" value="UniProtKB-KW"/>
</dbReference>
<evidence type="ECO:0000256" key="6">
    <source>
        <dbReference type="ARBA" id="ARBA00047472"/>
    </source>
</evidence>
<organism evidence="9 10">
    <name type="scientific">Morchella conica CCBAS932</name>
    <dbReference type="NCBI Taxonomy" id="1392247"/>
    <lineage>
        <taxon>Eukaryota</taxon>
        <taxon>Fungi</taxon>
        <taxon>Dikarya</taxon>
        <taxon>Ascomycota</taxon>
        <taxon>Pezizomycotina</taxon>
        <taxon>Pezizomycetes</taxon>
        <taxon>Pezizales</taxon>
        <taxon>Morchellaceae</taxon>
        <taxon>Morchella</taxon>
    </lineage>
</organism>
<keyword evidence="1 7" id="KW-0547">Nucleotide-binding</keyword>
<dbReference type="InterPro" id="IPR000631">
    <property type="entry name" value="CARKD"/>
</dbReference>
<feature type="binding site" evidence="7">
    <location>
        <position position="162"/>
    </location>
    <ligand>
        <name>(6S)-NADPHX</name>
        <dbReference type="ChEBI" id="CHEBI:64076"/>
    </ligand>
</feature>
<gene>
    <name evidence="9" type="ORF">P167DRAFT_9022</name>
</gene>
<name>A0A3N4L8B0_9PEZI</name>
<keyword evidence="3" id="KW-0521">NADP</keyword>
<dbReference type="InterPro" id="IPR029056">
    <property type="entry name" value="Ribokinase-like"/>
</dbReference>
<dbReference type="Proteomes" id="UP000277580">
    <property type="component" value="Unassembled WGS sequence"/>
</dbReference>
<dbReference type="FunCoup" id="A0A3N4L8B0">
    <property type="interactions" value="158"/>
</dbReference>
<protein>
    <recommendedName>
        <fullName evidence="7">ATP-dependent (S)-NAD(P)H-hydrate dehydratase</fullName>
        <ecNumber evidence="7">4.2.1.93</ecNumber>
    </recommendedName>
    <alternativeName>
        <fullName evidence="7">ATP-dependent NAD(P)HX dehydratase</fullName>
    </alternativeName>
</protein>
<dbReference type="GO" id="GO:0005524">
    <property type="term" value="F:ATP binding"/>
    <property type="evidence" value="ECO:0007669"/>
    <property type="project" value="UniProtKB-KW"/>
</dbReference>
<dbReference type="EMBL" id="ML119105">
    <property type="protein sequence ID" value="RPB17722.1"/>
    <property type="molecule type" value="Genomic_DNA"/>
</dbReference>
<sequence>MVHPYMRQSHHREKGTDTAEEISTKIEEMLDRLHAIVIGPGLGRDSLMQDTAKLIIEAAKKKGMPFVVDADGLFLVQNHPSVVQNYTHAILTPNKAEFERLCKTMKIEPSHGDETEVCSRLAKAFGGVTIIQKGSKDYISNGKHTMVCDLKGGLKRSGGQGDTLTGCLVTFLAWKKAYQDRLWKHDNSLSDSELIALSAFGASAMTRNCSRLAYEKKGRALQAFDLSLEVGQAFKNLFESEDPKL</sequence>
<dbReference type="CDD" id="cd01171">
    <property type="entry name" value="YXKO-related"/>
    <property type="match status" value="1"/>
</dbReference>
<dbReference type="Pfam" id="PF01256">
    <property type="entry name" value="Carb_kinase"/>
    <property type="match status" value="1"/>
</dbReference>
<keyword evidence="5 7" id="KW-0456">Lyase</keyword>
<dbReference type="GO" id="GO:0046496">
    <property type="term" value="P:nicotinamide nucleotide metabolic process"/>
    <property type="evidence" value="ECO:0007669"/>
    <property type="project" value="UniProtKB-UniRule"/>
</dbReference>
<evidence type="ECO:0000256" key="5">
    <source>
        <dbReference type="ARBA" id="ARBA00023239"/>
    </source>
</evidence>
<dbReference type="HAMAP" id="MF_01965">
    <property type="entry name" value="NADHX_dehydratase"/>
    <property type="match status" value="1"/>
</dbReference>
<evidence type="ECO:0000259" key="8">
    <source>
        <dbReference type="PROSITE" id="PS51383"/>
    </source>
</evidence>
<accession>A0A3N4L8B0</accession>
<feature type="binding site" evidence="7">
    <location>
        <begin position="152"/>
        <end position="161"/>
    </location>
    <ligand>
        <name>ATP</name>
        <dbReference type="ChEBI" id="CHEBI:30616"/>
    </ligand>
</feature>
<dbReference type="GO" id="GO:0047453">
    <property type="term" value="F:ATP-dependent NAD(P)H-hydrate dehydratase activity"/>
    <property type="evidence" value="ECO:0007669"/>
    <property type="project" value="UniProtKB-UniRule"/>
</dbReference>
<dbReference type="PANTHER" id="PTHR12592">
    <property type="entry name" value="ATP-DEPENDENT (S)-NAD(P)H-HYDRATE DEHYDRATASE FAMILY MEMBER"/>
    <property type="match status" value="1"/>
</dbReference>
<dbReference type="OrthoDB" id="8110916at2759"/>
<dbReference type="InParanoid" id="A0A3N4L8B0"/>